<sequence>MLAVDFIKSESVELRLSAEKWLEVNGQSLIPNSELNIICYSSLYPNCDGSPKFAHMTRFGDFGIGAGDYARDGGNRIVYIHYLDLRADFVAYAVSHQQSSNILGDYRIRLDNAVVDATDKVQVQGWAPSGCMGSRGFLERVDAFDFHCSIAAFGMTPAVGTWAAGADGEILMSQRASAGAPQVLNYISNGGSLSELLGVEVDQGSFTAGVK</sequence>
<accession>A0A7Y0RDR4</accession>
<dbReference type="Proteomes" id="UP000567186">
    <property type="component" value="Unassembled WGS sequence"/>
</dbReference>
<organism evidence="1 2">
    <name type="scientific">Marinobacter orientalis</name>
    <dbReference type="NCBI Taxonomy" id="1928859"/>
    <lineage>
        <taxon>Bacteria</taxon>
        <taxon>Pseudomonadati</taxon>
        <taxon>Pseudomonadota</taxon>
        <taxon>Gammaproteobacteria</taxon>
        <taxon>Pseudomonadales</taxon>
        <taxon>Marinobacteraceae</taxon>
        <taxon>Marinobacter</taxon>
    </lineage>
</organism>
<reference evidence="1 2" key="1">
    <citation type="submission" date="2020-04" db="EMBL/GenBank/DDBJ databases">
        <title>Marinobacter oceani sp. nov., isolated from marine solar saltern.</title>
        <authorList>
            <person name="Chen X.-Y."/>
        </authorList>
    </citation>
    <scope>NUCLEOTIDE SEQUENCE [LARGE SCALE GENOMIC DNA]</scope>
    <source>
        <strain evidence="1 2">W62</strain>
    </source>
</reference>
<evidence type="ECO:0000313" key="2">
    <source>
        <dbReference type="Proteomes" id="UP000567186"/>
    </source>
</evidence>
<proteinExistence type="predicted"/>
<evidence type="ECO:0000313" key="1">
    <source>
        <dbReference type="EMBL" id="NMT64372.1"/>
    </source>
</evidence>
<name>A0A7Y0RDR4_9GAMM</name>
<gene>
    <name evidence="1" type="ORF">HIU99_12305</name>
</gene>
<dbReference type="RefSeq" id="WP_135953349.1">
    <property type="nucleotide sequence ID" value="NZ_JABCKY010000004.1"/>
</dbReference>
<keyword evidence="2" id="KW-1185">Reference proteome</keyword>
<dbReference type="EMBL" id="JABCKY010000004">
    <property type="protein sequence ID" value="NMT64372.1"/>
    <property type="molecule type" value="Genomic_DNA"/>
</dbReference>
<comment type="caution">
    <text evidence="1">The sequence shown here is derived from an EMBL/GenBank/DDBJ whole genome shotgun (WGS) entry which is preliminary data.</text>
</comment>
<dbReference type="AlphaFoldDB" id="A0A7Y0RDR4"/>
<protein>
    <submittedName>
        <fullName evidence="1">Uncharacterized protein</fullName>
    </submittedName>
</protein>